<dbReference type="GO" id="GO:0016020">
    <property type="term" value="C:membrane"/>
    <property type="evidence" value="ECO:0007669"/>
    <property type="project" value="TreeGrafter"/>
</dbReference>
<evidence type="ECO:0000256" key="3">
    <source>
        <dbReference type="SAM" id="MobiDB-lite"/>
    </source>
</evidence>
<dbReference type="GO" id="GO:0005737">
    <property type="term" value="C:cytoplasm"/>
    <property type="evidence" value="ECO:0007669"/>
    <property type="project" value="TreeGrafter"/>
</dbReference>
<accession>A0A8H6YKH1</accession>
<organism evidence="5 6">
    <name type="scientific">Mycena sanguinolenta</name>
    <dbReference type="NCBI Taxonomy" id="230812"/>
    <lineage>
        <taxon>Eukaryota</taxon>
        <taxon>Fungi</taxon>
        <taxon>Dikarya</taxon>
        <taxon>Basidiomycota</taxon>
        <taxon>Agaricomycotina</taxon>
        <taxon>Agaricomycetes</taxon>
        <taxon>Agaricomycetidae</taxon>
        <taxon>Agaricales</taxon>
        <taxon>Marasmiineae</taxon>
        <taxon>Mycenaceae</taxon>
        <taxon>Mycena</taxon>
    </lineage>
</organism>
<dbReference type="GO" id="GO:0008017">
    <property type="term" value="F:microtubule binding"/>
    <property type="evidence" value="ECO:0007669"/>
    <property type="project" value="TreeGrafter"/>
</dbReference>
<evidence type="ECO:0000256" key="1">
    <source>
        <dbReference type="ARBA" id="ARBA00022741"/>
    </source>
</evidence>
<feature type="compositionally biased region" description="Polar residues" evidence="3">
    <location>
        <begin position="1"/>
        <end position="15"/>
    </location>
</feature>
<dbReference type="InterPro" id="IPR022812">
    <property type="entry name" value="Dynamin"/>
</dbReference>
<evidence type="ECO:0000313" key="6">
    <source>
        <dbReference type="Proteomes" id="UP000623467"/>
    </source>
</evidence>
<proteinExistence type="predicted"/>
<dbReference type="InterPro" id="IPR003130">
    <property type="entry name" value="GED"/>
</dbReference>
<keyword evidence="6" id="KW-1185">Reference proteome</keyword>
<comment type="caution">
    <text evidence="5">The sequence shown here is derived from an EMBL/GenBank/DDBJ whole genome shotgun (WGS) entry which is preliminary data.</text>
</comment>
<feature type="region of interest" description="Disordered" evidence="3">
    <location>
        <begin position="1"/>
        <end position="46"/>
    </location>
</feature>
<dbReference type="SUPFAM" id="SSF52540">
    <property type="entry name" value="P-loop containing nucleoside triphosphate hydrolases"/>
    <property type="match status" value="1"/>
</dbReference>
<reference evidence="5" key="1">
    <citation type="submission" date="2020-05" db="EMBL/GenBank/DDBJ databases">
        <title>Mycena genomes resolve the evolution of fungal bioluminescence.</title>
        <authorList>
            <person name="Tsai I.J."/>
        </authorList>
    </citation>
    <scope>NUCLEOTIDE SEQUENCE</scope>
    <source>
        <strain evidence="5">160909Yilan</strain>
    </source>
</reference>
<dbReference type="PROSITE" id="PS51388">
    <property type="entry name" value="GED"/>
    <property type="match status" value="1"/>
</dbReference>
<dbReference type="GO" id="GO:0005525">
    <property type="term" value="F:GTP binding"/>
    <property type="evidence" value="ECO:0007669"/>
    <property type="project" value="InterPro"/>
</dbReference>
<dbReference type="Pfam" id="PF02212">
    <property type="entry name" value="GED"/>
    <property type="match status" value="1"/>
</dbReference>
<dbReference type="SMART" id="SM00053">
    <property type="entry name" value="DYNc"/>
    <property type="match status" value="1"/>
</dbReference>
<dbReference type="AlphaFoldDB" id="A0A8H6YKH1"/>
<keyword evidence="1" id="KW-0547">Nucleotide-binding</keyword>
<evidence type="ECO:0000313" key="5">
    <source>
        <dbReference type="EMBL" id="KAF7361538.1"/>
    </source>
</evidence>
<dbReference type="PRINTS" id="PR00195">
    <property type="entry name" value="DYNAMIN"/>
</dbReference>
<dbReference type="SMART" id="SM00302">
    <property type="entry name" value="GED"/>
    <property type="match status" value="1"/>
</dbReference>
<sequence length="762" mass="85178">MFRRGTNSRNTTNGKNAPGSRTRDTNGVSPSSGAAVAGGNSTSVSAISSGDYARRCRELMTLDKNLRALGASTFFDLPSITVIGGQSAGKSSLVEAVSGWNVYEVGEGHFLVDLAHATISLRFDYNSVGAKAETTTKTFGPTITDRGVVELWLRRAQAAILSPHIAPEDFYNKSAQELRNPPPDAERLPFSKNAVLVYLSDPTITSKKPRSKFITIAKLSQDLSFVDLPGLIQNEVPEVIEVVRDLAVSRINNNNTLILVTIPMSDDIQNQQAARLARDADPDGERTIVAAIIDTSAISAVLTKPDILGVGATGSRQKWKDILEGLDQPLKHGYYCVRLPDDAERSQGISRAESERRAAQYFDSTQPWRDIVDRSRFGVPNLATFLSELLVERIENYLPTLKQQVDALLEKYNRDLSELPPPPASEPAAEVLLRISTFCNTFRSAVFGDQDKTVAQKNRRIYLQFKADIRSTAPDFRPFAGYSNYENPDITDGESLDVGVSATGACRLESPLDLGDVRQVIADSIGWELPNHVPFDATRTLVLRFTREWRSASLACFGAVIKACEESLDKLTTTHFWQFNQLGIYIRTLIHAELETCKDQALETLEKILALEKLPLFTQNTHQFQTETKAWFTRYNTVRHHWSFYRLGSLHHDYPLAVHALMAANEEYAEELVLMANVRAYWQIAYQRIIDYVPLLIEHEFNQRLAGHLQEMLFENMLEGPDANARMQELLTEDPTISDKRNVLEGRIMRLAEIKQKLDGLS</sequence>
<dbReference type="EMBL" id="JACAZH010000008">
    <property type="protein sequence ID" value="KAF7361538.1"/>
    <property type="molecule type" value="Genomic_DNA"/>
</dbReference>
<dbReference type="GO" id="GO:0005874">
    <property type="term" value="C:microtubule"/>
    <property type="evidence" value="ECO:0007669"/>
    <property type="project" value="TreeGrafter"/>
</dbReference>
<dbReference type="OrthoDB" id="5061070at2759"/>
<dbReference type="InterPro" id="IPR000375">
    <property type="entry name" value="Dynamin_stalk"/>
</dbReference>
<dbReference type="InterPro" id="IPR020850">
    <property type="entry name" value="GED_dom"/>
</dbReference>
<dbReference type="Gene3D" id="1.20.120.1240">
    <property type="entry name" value="Dynamin, middle domain"/>
    <property type="match status" value="1"/>
</dbReference>
<dbReference type="InterPro" id="IPR045063">
    <property type="entry name" value="Dynamin_N"/>
</dbReference>
<dbReference type="PANTHER" id="PTHR11566:SF21">
    <property type="entry name" value="DYNAMIN RELATED PROTEIN 1, ISOFORM A"/>
    <property type="match status" value="1"/>
</dbReference>
<dbReference type="GO" id="GO:0003924">
    <property type="term" value="F:GTPase activity"/>
    <property type="evidence" value="ECO:0007669"/>
    <property type="project" value="InterPro"/>
</dbReference>
<protein>
    <recommendedName>
        <fullName evidence="4">GED domain-containing protein</fullName>
    </recommendedName>
</protein>
<name>A0A8H6YKH1_9AGAR</name>
<dbReference type="Proteomes" id="UP000623467">
    <property type="component" value="Unassembled WGS sequence"/>
</dbReference>
<dbReference type="Gene3D" id="3.40.50.300">
    <property type="entry name" value="P-loop containing nucleotide triphosphate hydrolases"/>
    <property type="match status" value="1"/>
</dbReference>
<dbReference type="InterPro" id="IPR027417">
    <property type="entry name" value="P-loop_NTPase"/>
</dbReference>
<dbReference type="InterPro" id="IPR001401">
    <property type="entry name" value="Dynamin_GTPase"/>
</dbReference>
<dbReference type="Pfam" id="PF01031">
    <property type="entry name" value="Dynamin_M"/>
    <property type="match status" value="2"/>
</dbReference>
<dbReference type="Pfam" id="PF00350">
    <property type="entry name" value="Dynamin_N"/>
    <property type="match status" value="1"/>
</dbReference>
<evidence type="ECO:0000256" key="2">
    <source>
        <dbReference type="ARBA" id="ARBA00023134"/>
    </source>
</evidence>
<gene>
    <name evidence="5" type="ORF">MSAN_01187400</name>
</gene>
<evidence type="ECO:0000259" key="4">
    <source>
        <dbReference type="PROSITE" id="PS51388"/>
    </source>
</evidence>
<feature type="domain" description="GED" evidence="4">
    <location>
        <begin position="671"/>
        <end position="762"/>
    </location>
</feature>
<dbReference type="PANTHER" id="PTHR11566">
    <property type="entry name" value="DYNAMIN"/>
    <property type="match status" value="1"/>
</dbReference>
<keyword evidence="2" id="KW-0342">GTP-binding</keyword>